<comment type="caution">
    <text evidence="3">The sequence shown here is derived from an EMBL/GenBank/DDBJ whole genome shotgun (WGS) entry which is preliminary data.</text>
</comment>
<evidence type="ECO:0000256" key="1">
    <source>
        <dbReference type="SAM" id="Coils"/>
    </source>
</evidence>
<evidence type="ECO:0000313" key="3">
    <source>
        <dbReference type="EMBL" id="VEL08566.1"/>
    </source>
</evidence>
<accession>A0A3S4ZW40</accession>
<reference evidence="3" key="1">
    <citation type="submission" date="2018-11" db="EMBL/GenBank/DDBJ databases">
        <authorList>
            <consortium name="Pathogen Informatics"/>
        </authorList>
    </citation>
    <scope>NUCLEOTIDE SEQUENCE</scope>
</reference>
<dbReference type="EMBL" id="CAAALY010004274">
    <property type="protein sequence ID" value="VEL08566.1"/>
    <property type="molecule type" value="Genomic_DNA"/>
</dbReference>
<sequence>MEERVEKLASSRFAESEARVSRLREDNARLTAQCAVLEERLKEVEARAERDIEAERSHHQALLVKT</sequence>
<keyword evidence="1" id="KW-0175">Coiled coil</keyword>
<feature type="domain" description="Rab11-FIP3/4" evidence="2">
    <location>
        <begin position="20"/>
        <end position="65"/>
    </location>
</feature>
<gene>
    <name evidence="3" type="ORF">PXEA_LOCUS2006</name>
</gene>
<name>A0A3S4ZW40_9PLAT</name>
<proteinExistence type="predicted"/>
<dbReference type="Pfam" id="PF25450">
    <property type="entry name" value="Rab11-FIP3"/>
    <property type="match status" value="1"/>
</dbReference>
<dbReference type="AlphaFoldDB" id="A0A3S4ZW40"/>
<protein>
    <recommendedName>
        <fullName evidence="2">Rab11-FIP3/4 domain-containing protein</fullName>
    </recommendedName>
</protein>
<keyword evidence="4" id="KW-1185">Reference proteome</keyword>
<feature type="coiled-coil region" evidence="1">
    <location>
        <begin position="13"/>
        <end position="54"/>
    </location>
</feature>
<organism evidence="3 4">
    <name type="scientific">Protopolystoma xenopodis</name>
    <dbReference type="NCBI Taxonomy" id="117903"/>
    <lineage>
        <taxon>Eukaryota</taxon>
        <taxon>Metazoa</taxon>
        <taxon>Spiralia</taxon>
        <taxon>Lophotrochozoa</taxon>
        <taxon>Platyhelminthes</taxon>
        <taxon>Monogenea</taxon>
        <taxon>Polyopisthocotylea</taxon>
        <taxon>Polystomatidea</taxon>
        <taxon>Polystomatidae</taxon>
        <taxon>Protopolystoma</taxon>
    </lineage>
</organism>
<evidence type="ECO:0000313" key="4">
    <source>
        <dbReference type="Proteomes" id="UP000784294"/>
    </source>
</evidence>
<dbReference type="Proteomes" id="UP000784294">
    <property type="component" value="Unassembled WGS sequence"/>
</dbReference>
<dbReference type="OrthoDB" id="418358at2759"/>
<dbReference type="InterPro" id="IPR057316">
    <property type="entry name" value="Rab11-FIP3/4_dom"/>
</dbReference>
<evidence type="ECO:0000259" key="2">
    <source>
        <dbReference type="Pfam" id="PF25450"/>
    </source>
</evidence>